<dbReference type="SMART" id="SM00674">
    <property type="entry name" value="CENPB"/>
    <property type="match status" value="1"/>
</dbReference>
<keyword evidence="2" id="KW-0238">DNA-binding</keyword>
<sequence length="450" mass="50363">KIFSAFEESHSSSQKNDRKGDHPELEKALLLWLKAALAKNLPVSGDTLKEKVETQAVKMRIEKFKFTDGWLCDFKKRHGVSFKKMCGESGAGNPATVADYRQTKLKPLLSQYSPEDTFNCDETGLFFKMLPDRTLSFSGDSCSGGRHSKERITVMVGANATGTEKLPLPMIGKSKNPRCFKGAKSFPVWYCSNSKAWITHTLFEDYMRRLDRSFERQGRQVIFVDNCAAHGTIDNLKAIRLEYLPPNTTSVLQPMDQGVIKNLKVHYRTRLLRRTVLCFDNGKKYATDLFAAVSMLADAWKAVRAETIANCFRHAGFSADEVDVVEDCNDSEDVTADSGEDLIVDLRKNGMDIPTGSTFREFVEVDDGLDMCADLTDDELVRQVLQPEDESDSDDDSGGQPQPSVTQITNAVNLLSSMYRETTTLVQIQAQIVASKRNLPQGKISDFFKP</sequence>
<dbReference type="Pfam" id="PF03221">
    <property type="entry name" value="HTH_Tnp_Tc5"/>
    <property type="match status" value="1"/>
</dbReference>
<dbReference type="GO" id="GO:0003677">
    <property type="term" value="F:DNA binding"/>
    <property type="evidence" value="ECO:0007669"/>
    <property type="project" value="UniProtKB-KW"/>
</dbReference>
<evidence type="ECO:0000256" key="2">
    <source>
        <dbReference type="ARBA" id="ARBA00023125"/>
    </source>
</evidence>
<dbReference type="InterPro" id="IPR050863">
    <property type="entry name" value="CenT-Element_Derived"/>
</dbReference>
<evidence type="ECO:0000256" key="1">
    <source>
        <dbReference type="ARBA" id="ARBA00004123"/>
    </source>
</evidence>
<dbReference type="InterPro" id="IPR009057">
    <property type="entry name" value="Homeodomain-like_sf"/>
</dbReference>
<evidence type="ECO:0000259" key="4">
    <source>
        <dbReference type="PROSITE" id="PS51253"/>
    </source>
</evidence>
<dbReference type="EMBL" id="GFAA01003966">
    <property type="protein sequence ID" value="JAT99468.1"/>
    <property type="molecule type" value="mRNA"/>
</dbReference>
<dbReference type="GO" id="GO:0005634">
    <property type="term" value="C:nucleus"/>
    <property type="evidence" value="ECO:0007669"/>
    <property type="project" value="UniProtKB-SubCell"/>
</dbReference>
<feature type="compositionally biased region" description="Acidic residues" evidence="3">
    <location>
        <begin position="387"/>
        <end position="397"/>
    </location>
</feature>
<accession>A0A1E1XJP9</accession>
<dbReference type="Gene3D" id="1.10.10.60">
    <property type="entry name" value="Homeodomain-like"/>
    <property type="match status" value="1"/>
</dbReference>
<dbReference type="PROSITE" id="PS51253">
    <property type="entry name" value="HTH_CENPB"/>
    <property type="match status" value="1"/>
</dbReference>
<feature type="non-terminal residue" evidence="5">
    <location>
        <position position="1"/>
    </location>
</feature>
<dbReference type="InterPro" id="IPR006600">
    <property type="entry name" value="HTH_CenpB_DNA-bd_dom"/>
</dbReference>
<proteinExistence type="evidence at transcript level"/>
<feature type="non-terminal residue" evidence="5">
    <location>
        <position position="450"/>
    </location>
</feature>
<reference evidence="5" key="2">
    <citation type="journal article" date="2017" name="Front. Cell. Infect. Microbiol.">
        <title>Analysis of the Salivary Gland Transcriptome of Unfed and Partially Fed Amblyomma sculptum Ticks and Descriptive Proteome of the Saliva.</title>
        <authorList>
            <person name="Esteves E."/>
            <person name="Maruyama S.R."/>
            <person name="Kawahara R."/>
            <person name="Fujita A."/>
            <person name="Martins L.A."/>
            <person name="Righi A.A."/>
            <person name="Costa F.B."/>
            <person name="Palmisano G."/>
            <person name="Labruna M.B."/>
            <person name="Sa-Nunes A."/>
            <person name="Ribeiro J.M.C."/>
            <person name="Fogaca A.C."/>
        </authorList>
    </citation>
    <scope>NUCLEOTIDE SEQUENCE</scope>
</reference>
<comment type="subcellular location">
    <subcellularLocation>
        <location evidence="1">Nucleus</location>
    </subcellularLocation>
</comment>
<evidence type="ECO:0000313" key="5">
    <source>
        <dbReference type="EMBL" id="JAT99468.1"/>
    </source>
</evidence>
<reference evidence="5" key="1">
    <citation type="submission" date="2016-09" db="EMBL/GenBank/DDBJ databases">
        <authorList>
            <person name="Capua I."/>
            <person name="De Benedictis P."/>
            <person name="Joannis T."/>
            <person name="Lombin L.H."/>
            <person name="Cattoli G."/>
        </authorList>
    </citation>
    <scope>NUCLEOTIDE SEQUENCE</scope>
</reference>
<dbReference type="Pfam" id="PF03184">
    <property type="entry name" value="DDE_1"/>
    <property type="match status" value="1"/>
</dbReference>
<evidence type="ECO:0000256" key="3">
    <source>
        <dbReference type="SAM" id="MobiDB-lite"/>
    </source>
</evidence>
<dbReference type="PANTHER" id="PTHR19303:SF73">
    <property type="entry name" value="PROTEIN PDC2"/>
    <property type="match status" value="1"/>
</dbReference>
<feature type="region of interest" description="Disordered" evidence="3">
    <location>
        <begin position="386"/>
        <end position="405"/>
    </location>
</feature>
<protein>
    <submittedName>
        <fullName evidence="5">Putative tick transposon</fullName>
    </submittedName>
</protein>
<name>A0A1E1XJP9_AMBSC</name>
<dbReference type="InterPro" id="IPR004875">
    <property type="entry name" value="DDE_SF_endonuclease_dom"/>
</dbReference>
<dbReference type="AlphaFoldDB" id="A0A1E1XJP9"/>
<feature type="region of interest" description="Disordered" evidence="3">
    <location>
        <begin position="1"/>
        <end position="22"/>
    </location>
</feature>
<organism evidence="5">
    <name type="scientific">Amblyomma sculptum</name>
    <name type="common">Tick</name>
    <dbReference type="NCBI Taxonomy" id="1581419"/>
    <lineage>
        <taxon>Eukaryota</taxon>
        <taxon>Metazoa</taxon>
        <taxon>Ecdysozoa</taxon>
        <taxon>Arthropoda</taxon>
        <taxon>Chelicerata</taxon>
        <taxon>Arachnida</taxon>
        <taxon>Acari</taxon>
        <taxon>Parasitiformes</taxon>
        <taxon>Ixodida</taxon>
        <taxon>Ixodoidea</taxon>
        <taxon>Ixodidae</taxon>
        <taxon>Amblyomminae</taxon>
        <taxon>Amblyomma</taxon>
    </lineage>
</organism>
<dbReference type="SUPFAM" id="SSF46689">
    <property type="entry name" value="Homeodomain-like"/>
    <property type="match status" value="1"/>
</dbReference>
<feature type="domain" description="HTH CENPB-type" evidence="4">
    <location>
        <begin position="13"/>
        <end position="84"/>
    </location>
</feature>
<feature type="compositionally biased region" description="Basic and acidic residues" evidence="3">
    <location>
        <begin position="7"/>
        <end position="22"/>
    </location>
</feature>
<dbReference type="PANTHER" id="PTHR19303">
    <property type="entry name" value="TRANSPOSON"/>
    <property type="match status" value="1"/>
</dbReference>